<dbReference type="VEuPathDB" id="FungiDB:BO72DRAFT_188717"/>
<accession>A0A8G1RP31</accession>
<gene>
    <name evidence="1" type="ORF">BO72DRAFT_188717</name>
</gene>
<dbReference type="GeneID" id="63856850"/>
<name>A0A8G1RP31_9EURO</name>
<keyword evidence="2" id="KW-1185">Reference proteome</keyword>
<evidence type="ECO:0000313" key="2">
    <source>
        <dbReference type="Proteomes" id="UP000249789"/>
    </source>
</evidence>
<dbReference type="AlphaFoldDB" id="A0A8G1RP31"/>
<evidence type="ECO:0000313" key="1">
    <source>
        <dbReference type="EMBL" id="RAK74951.1"/>
    </source>
</evidence>
<organism evidence="1 2">
    <name type="scientific">Aspergillus fijiensis CBS 313.89</name>
    <dbReference type="NCBI Taxonomy" id="1448319"/>
    <lineage>
        <taxon>Eukaryota</taxon>
        <taxon>Fungi</taxon>
        <taxon>Dikarya</taxon>
        <taxon>Ascomycota</taxon>
        <taxon>Pezizomycotina</taxon>
        <taxon>Eurotiomycetes</taxon>
        <taxon>Eurotiomycetidae</taxon>
        <taxon>Eurotiales</taxon>
        <taxon>Aspergillaceae</taxon>
        <taxon>Aspergillus</taxon>
    </lineage>
</organism>
<dbReference type="RefSeq" id="XP_040798961.1">
    <property type="nucleotide sequence ID" value="XM_040939517.1"/>
</dbReference>
<dbReference type="EMBL" id="KZ824663">
    <property type="protein sequence ID" value="RAK74951.1"/>
    <property type="molecule type" value="Genomic_DNA"/>
</dbReference>
<protein>
    <submittedName>
        <fullName evidence="1">Uncharacterized protein</fullName>
    </submittedName>
</protein>
<sequence length="136" mass="15201">MLHSLQLFKATSTRLCMPIDAEGSRKTNSIGVCLFAGLFAIFIRRLQRPAFSPSQRVTVLLQLTYIQAIKGVRSLCFLKPCRTANRGQFYAPWLTQLHSIVHQSSPGQREAFTTVGVQRGPLLGRIPSAQWRCQVG</sequence>
<dbReference type="Proteomes" id="UP000249789">
    <property type="component" value="Unassembled WGS sequence"/>
</dbReference>
<proteinExistence type="predicted"/>
<reference evidence="1 2" key="1">
    <citation type="submission" date="2018-02" db="EMBL/GenBank/DDBJ databases">
        <title>The genomes of Aspergillus section Nigri reveals drivers in fungal speciation.</title>
        <authorList>
            <consortium name="DOE Joint Genome Institute"/>
            <person name="Vesth T.C."/>
            <person name="Nybo J."/>
            <person name="Theobald S."/>
            <person name="Brandl J."/>
            <person name="Frisvad J.C."/>
            <person name="Nielsen K.F."/>
            <person name="Lyhne E.K."/>
            <person name="Kogle M.E."/>
            <person name="Kuo A."/>
            <person name="Riley R."/>
            <person name="Clum A."/>
            <person name="Nolan M."/>
            <person name="Lipzen A."/>
            <person name="Salamov A."/>
            <person name="Henrissat B."/>
            <person name="Wiebenga A."/>
            <person name="De vries R.P."/>
            <person name="Grigoriev I.V."/>
            <person name="Mortensen U.H."/>
            <person name="Andersen M.R."/>
            <person name="Baker S.E."/>
        </authorList>
    </citation>
    <scope>NUCLEOTIDE SEQUENCE [LARGE SCALE GENOMIC DNA]</scope>
    <source>
        <strain evidence="1 2">CBS 313.89</strain>
    </source>
</reference>